<dbReference type="Proteomes" id="UP001234297">
    <property type="component" value="Chromosome 2"/>
</dbReference>
<comment type="caution">
    <text evidence="1">The sequence shown here is derived from an EMBL/GenBank/DDBJ whole genome shotgun (WGS) entry which is preliminary data.</text>
</comment>
<dbReference type="EMBL" id="CM056810">
    <property type="protein sequence ID" value="KAJ8643798.1"/>
    <property type="molecule type" value="Genomic_DNA"/>
</dbReference>
<gene>
    <name evidence="1" type="ORF">MRB53_005546</name>
</gene>
<name>A0ACC2MEH6_PERAE</name>
<evidence type="ECO:0000313" key="1">
    <source>
        <dbReference type="EMBL" id="KAJ8643798.1"/>
    </source>
</evidence>
<evidence type="ECO:0000313" key="2">
    <source>
        <dbReference type="Proteomes" id="UP001234297"/>
    </source>
</evidence>
<organism evidence="1 2">
    <name type="scientific">Persea americana</name>
    <name type="common">Avocado</name>
    <dbReference type="NCBI Taxonomy" id="3435"/>
    <lineage>
        <taxon>Eukaryota</taxon>
        <taxon>Viridiplantae</taxon>
        <taxon>Streptophyta</taxon>
        <taxon>Embryophyta</taxon>
        <taxon>Tracheophyta</taxon>
        <taxon>Spermatophyta</taxon>
        <taxon>Magnoliopsida</taxon>
        <taxon>Magnoliidae</taxon>
        <taxon>Laurales</taxon>
        <taxon>Lauraceae</taxon>
        <taxon>Persea</taxon>
    </lineage>
</organism>
<keyword evidence="2" id="KW-1185">Reference proteome</keyword>
<reference evidence="1 2" key="1">
    <citation type="journal article" date="2022" name="Hortic Res">
        <title>A haplotype resolved chromosomal level avocado genome allows analysis of novel avocado genes.</title>
        <authorList>
            <person name="Nath O."/>
            <person name="Fletcher S.J."/>
            <person name="Hayward A."/>
            <person name="Shaw L.M."/>
            <person name="Masouleh A.K."/>
            <person name="Furtado A."/>
            <person name="Henry R.J."/>
            <person name="Mitter N."/>
        </authorList>
    </citation>
    <scope>NUCLEOTIDE SEQUENCE [LARGE SCALE GENOMIC DNA]</scope>
    <source>
        <strain evidence="2">cv. Hass</strain>
    </source>
</reference>
<proteinExistence type="predicted"/>
<accession>A0ACC2MEH6</accession>
<protein>
    <submittedName>
        <fullName evidence="1">Uncharacterized protein</fullName>
    </submittedName>
</protein>
<sequence>MSEEHLQESTNEHLVLKKQSGCMTAIFRMFESRRVVPSKRVRCHNLKRLPPGNSHLNDGNLRKQAIASPRKSTDKNSSKHQNDQRNSIGSCGASFSSSTCSSCFPSHPVESATLLECSIVNSRNADVNCNPTSHVQSPNCHSQSSRDSILFRDVIKDSIYGGRWSSVGNTNRELADHSLRHKDFLQPLQQPQSRDGTYVAGIGGKLRTSMGNESPRIQDNLIEASYCHRNAREFPRSSCEVSSGSLFPAPLHTRRFSYDGQDILCTSSVSRKTSKSDMKLREFPRLSLDSRECSMRSSNYNLKTNRILEGLKQSSIERNVSNNGYSNVQQELGTFDRYPSVVAKLMGLEAKANSSSVVHGQIGQVECHADEVLVLSDGESPRRIKESRYHQSSQSQRSPSKGHISPRRRNSEVMKPILSSRSQIETAMSRQRDRSCSPRTRAFRNQDTHADKPLDVFDGELSRKIKESKQSQSSGSPRNPFSGHISPRQINSEIMKPILRHKSETTPLRQQDTGEIETTLQIEDVQVMPTNPLSVYGEMEKRFEELEFQQSSRDLRALKHILKATQVKGSIDTKGAQASDHVSHKNYDSHNKDNFDQCPNSENGKNSKNHRLIASPPRRTNKESDFRFPKVTRRLELIEKSSISTSLVMPFNRSSNRNKFRIINSVDRKNVSLNNRTHKGPIPKLAIGESGSRIVSPVDKKTNGWYEAYRSQKLWLRSIQDSSRPQTSTRENVGSLTGSSGSSSPRTQQRKIELEKRCRLPTCSEGLSKPSKQQIVQPVELGSPGRKQRPKLDYLQKNDGQSSELCSEARNLCGEVHVTIMQSQCNIIVGSEKYREIMSPKKTSEMQHTSIQHGYQSPCRAVVNDTVLSLEQKKSMLGHSKDGFSVEFIKDAFKQPSPVSVLDVSFYEAGLQPPPVKKASNSFQSKEERGLEGIDSLSHNMQRNFISRIKDNKLENIECLVRMPRGLDLDNLESTSDFGSLCEDRDPDYRYISEIMLASGLLDEDHNFSSGATQLHPSGHLINPNVFMALEERKAGSTFKNLLQSKFNKEKLHRKLVFDTVNEVLTRRLETEAEPWLQVNKLPGSIPIRRRLVRELCREIDWHQAEQFLQLRWCQLLRRLKQRRFLRQSGGLIGFQLSEQANRVDLLERNPLEEANGDHGSDEGEGISGGSIFVVTDGSRRLVGEPHPILAGDRSDKDPRHKHQNRAPGVVDSVKPFISAPHGGARLSAIAWSCLATCLTGDGRTWTSGQRTSSSLQLQSGLCQ</sequence>